<dbReference type="Proteomes" id="UP000002669">
    <property type="component" value="Unassembled WGS sequence"/>
</dbReference>
<organism evidence="2">
    <name type="scientific">Arthroderma gypseum (strain ATCC MYA-4604 / CBS 118893)</name>
    <name type="common">Microsporum gypseum</name>
    <dbReference type="NCBI Taxonomy" id="535722"/>
    <lineage>
        <taxon>Eukaryota</taxon>
        <taxon>Fungi</taxon>
        <taxon>Dikarya</taxon>
        <taxon>Ascomycota</taxon>
        <taxon>Pezizomycotina</taxon>
        <taxon>Eurotiomycetes</taxon>
        <taxon>Eurotiomycetidae</taxon>
        <taxon>Onygenales</taxon>
        <taxon>Arthrodermataceae</taxon>
        <taxon>Nannizzia</taxon>
    </lineage>
</organism>
<keyword evidence="2" id="KW-1185">Reference proteome</keyword>
<reference evidence="2" key="1">
    <citation type="journal article" date="2012" name="MBio">
        <title>Comparative genome analysis of Trichophyton rubrum and related dermatophytes reveals candidate genes involved in infection.</title>
        <authorList>
            <person name="Martinez D.A."/>
            <person name="Oliver B.G."/>
            <person name="Graeser Y."/>
            <person name="Goldberg J.M."/>
            <person name="Li W."/>
            <person name="Martinez-Rossi N.M."/>
            <person name="Monod M."/>
            <person name="Shelest E."/>
            <person name="Barton R.C."/>
            <person name="Birch E."/>
            <person name="Brakhage A.A."/>
            <person name="Chen Z."/>
            <person name="Gurr S.J."/>
            <person name="Heiman D."/>
            <person name="Heitman J."/>
            <person name="Kosti I."/>
            <person name="Rossi A."/>
            <person name="Saif S."/>
            <person name="Samalova M."/>
            <person name="Saunders C.W."/>
            <person name="Shea T."/>
            <person name="Summerbell R.C."/>
            <person name="Xu J."/>
            <person name="Young S."/>
            <person name="Zeng Q."/>
            <person name="Birren B.W."/>
            <person name="Cuomo C.A."/>
            <person name="White T.C."/>
        </authorList>
    </citation>
    <scope>NUCLEOTIDE SEQUENCE [LARGE SCALE GENOMIC DNA]</scope>
    <source>
        <strain evidence="2">ATCC MYA-4604 / CBS 118893</strain>
    </source>
</reference>
<dbReference type="InParanoid" id="E4UTC9"/>
<dbReference type="GeneID" id="10028800"/>
<dbReference type="EMBL" id="DS989824">
    <property type="protein sequence ID" value="EFR00690.1"/>
    <property type="molecule type" value="Genomic_DNA"/>
</dbReference>
<protein>
    <submittedName>
        <fullName evidence="1">Uncharacterized protein</fullName>
    </submittedName>
</protein>
<evidence type="ECO:0000313" key="2">
    <source>
        <dbReference type="Proteomes" id="UP000002669"/>
    </source>
</evidence>
<dbReference type="AlphaFoldDB" id="E4UTC9"/>
<proteinExistence type="predicted"/>
<dbReference type="RefSeq" id="XP_003173520.1">
    <property type="nucleotide sequence ID" value="XM_003173472.1"/>
</dbReference>
<accession>E4UTC9</accession>
<gene>
    <name evidence="1" type="ORF">MGYG_03695</name>
</gene>
<dbReference type="VEuPathDB" id="FungiDB:MGYG_03695"/>
<dbReference type="HOGENOM" id="CLU_2922181_0_0_1"/>
<sequence>MSEPTKPKSPAQASGVETTVCRVHPFRSPCLGTKGSIPTGKAYGMFSWEGMPEQRKNKLAV</sequence>
<evidence type="ECO:0000313" key="1">
    <source>
        <dbReference type="EMBL" id="EFR00690.1"/>
    </source>
</evidence>
<name>E4UTC9_ARTGP</name>